<organism evidence="3 4">
    <name type="scientific">Trypanosoma cruzi marinkellei</name>
    <dbReference type="NCBI Taxonomy" id="85056"/>
    <lineage>
        <taxon>Eukaryota</taxon>
        <taxon>Discoba</taxon>
        <taxon>Euglenozoa</taxon>
        <taxon>Kinetoplastea</taxon>
        <taxon>Metakinetoplastina</taxon>
        <taxon>Trypanosomatida</taxon>
        <taxon>Trypanosomatidae</taxon>
        <taxon>Trypanosoma</taxon>
        <taxon>Schizotrypanum</taxon>
    </lineage>
</organism>
<dbReference type="OrthoDB" id="10391714at2759"/>
<feature type="signal peptide" evidence="2">
    <location>
        <begin position="1"/>
        <end position="32"/>
    </location>
</feature>
<keyword evidence="2" id="KW-0732">Signal</keyword>
<feature type="chain" id="PRO_5003862207" description="Mucin-like glycoprotein" evidence="2">
    <location>
        <begin position="33"/>
        <end position="253"/>
    </location>
</feature>
<evidence type="ECO:0008006" key="5">
    <source>
        <dbReference type="Google" id="ProtNLM"/>
    </source>
</evidence>
<keyword evidence="4" id="KW-1185">Reference proteome</keyword>
<accession>K2NEQ8</accession>
<feature type="non-terminal residue" evidence="3">
    <location>
        <position position="253"/>
    </location>
</feature>
<gene>
    <name evidence="3" type="ORF">MOQ_008772</name>
</gene>
<evidence type="ECO:0000313" key="3">
    <source>
        <dbReference type="EMBL" id="EKF27502.1"/>
    </source>
</evidence>
<feature type="compositionally biased region" description="Polar residues" evidence="1">
    <location>
        <begin position="198"/>
        <end position="210"/>
    </location>
</feature>
<feature type="region of interest" description="Disordered" evidence="1">
    <location>
        <begin position="140"/>
        <end position="253"/>
    </location>
</feature>
<dbReference type="Proteomes" id="UP000007350">
    <property type="component" value="Unassembled WGS sequence"/>
</dbReference>
<protein>
    <recommendedName>
        <fullName evidence="5">Mucin-like glycoprotein</fullName>
    </recommendedName>
</protein>
<name>K2NEQ8_TRYCR</name>
<evidence type="ECO:0000256" key="2">
    <source>
        <dbReference type="SAM" id="SignalP"/>
    </source>
</evidence>
<sequence>MMMMVTVRRRVTCDLLVLALLCCCCCFSVCGATVTDVQSPAAQEEEEGYVDVLCPGKDGKLRWRFPDESGWRECASNIKGAPESGDDCARLCIEAWEAFSDSGFVEMCIYGGDQSNVVLPMAFETSGDLKNCASATAPNDVRATAPAPSGTDGQAPGSVGGQPGETGETPNENSPEPTVNSGSDTTTNKNVNAIPPKSNESAAQSVQRGSESVVDKGVQGGGESSGKLRDETPPNGDADEHVESAPEASSDDA</sequence>
<comment type="caution">
    <text evidence="3">The sequence shown here is derived from an EMBL/GenBank/DDBJ whole genome shotgun (WGS) entry which is preliminary data.</text>
</comment>
<dbReference type="EMBL" id="AHKC01018027">
    <property type="protein sequence ID" value="EKF27502.1"/>
    <property type="molecule type" value="Genomic_DNA"/>
</dbReference>
<feature type="compositionally biased region" description="Basic and acidic residues" evidence="1">
    <location>
        <begin position="226"/>
        <end position="244"/>
    </location>
</feature>
<dbReference type="AlphaFoldDB" id="K2NEQ8"/>
<reference evidence="3 4" key="1">
    <citation type="journal article" date="2012" name="BMC Genomics">
        <title>Comparative genomic analysis of human infective Trypanosoma cruzi lineages with the bat-restricted subspecies T. cruzi marinkellei.</title>
        <authorList>
            <person name="Franzen O."/>
            <person name="Talavera-Lopez C."/>
            <person name="Ochaya S."/>
            <person name="Butler C.E."/>
            <person name="Messenger L.A."/>
            <person name="Lewis M.D."/>
            <person name="Llewellyn M.S."/>
            <person name="Marinkelle C.J."/>
            <person name="Tyler K.M."/>
            <person name="Miles M.A."/>
            <person name="Andersson B."/>
        </authorList>
    </citation>
    <scope>NUCLEOTIDE SEQUENCE [LARGE SCALE GENOMIC DNA]</scope>
    <source>
        <strain evidence="3 4">B7</strain>
    </source>
</reference>
<evidence type="ECO:0000313" key="4">
    <source>
        <dbReference type="Proteomes" id="UP000007350"/>
    </source>
</evidence>
<proteinExistence type="predicted"/>
<evidence type="ECO:0000256" key="1">
    <source>
        <dbReference type="SAM" id="MobiDB-lite"/>
    </source>
</evidence>
<feature type="compositionally biased region" description="Polar residues" evidence="1">
    <location>
        <begin position="168"/>
        <end position="191"/>
    </location>
</feature>